<name>A0A126ZXV8_9MICC</name>
<evidence type="ECO:0000313" key="1">
    <source>
        <dbReference type="EMBL" id="AMM31716.1"/>
    </source>
</evidence>
<sequence length="117" mass="13058">MIDRHAAQVQRARIEGIAAELGPDESLWFEVRSTRHRPGTRWKAAVGRPDRIGTAFSGESPECVLFELDYPSQLPEWLEAMGLRPQQPLPVNWRGMAFFGCAVDCTRPGPHSTQDAA</sequence>
<accession>A0A126ZXV8</accession>
<dbReference type="OrthoDB" id="4969981at2"/>
<reference evidence="1 2" key="1">
    <citation type="submission" date="2016-02" db="EMBL/GenBank/DDBJ databases">
        <title>Complete genome of Sinomonas atrocyanea KCTC 3377.</title>
        <authorList>
            <person name="Kim K.M."/>
        </authorList>
    </citation>
    <scope>NUCLEOTIDE SEQUENCE [LARGE SCALE GENOMIC DNA]</scope>
    <source>
        <strain evidence="1 2">KCTC 3377</strain>
    </source>
</reference>
<dbReference type="STRING" id="37927.SA2016_1032"/>
<dbReference type="EMBL" id="CP014518">
    <property type="protein sequence ID" value="AMM31716.1"/>
    <property type="molecule type" value="Genomic_DNA"/>
</dbReference>
<dbReference type="KEGG" id="satk:SA2016_1032"/>
<gene>
    <name evidence="1" type="ORF">SA2016_1032</name>
</gene>
<protein>
    <submittedName>
        <fullName evidence="1">Uncharacterized protein</fullName>
    </submittedName>
</protein>
<dbReference type="RefSeq" id="WP_066496093.1">
    <property type="nucleotide sequence ID" value="NZ_BJMO01000071.1"/>
</dbReference>
<organism evidence="1 2">
    <name type="scientific">Sinomonas atrocyanea</name>
    <dbReference type="NCBI Taxonomy" id="37927"/>
    <lineage>
        <taxon>Bacteria</taxon>
        <taxon>Bacillati</taxon>
        <taxon>Actinomycetota</taxon>
        <taxon>Actinomycetes</taxon>
        <taxon>Micrococcales</taxon>
        <taxon>Micrococcaceae</taxon>
        <taxon>Sinomonas</taxon>
    </lineage>
</organism>
<proteinExistence type="predicted"/>
<keyword evidence="2" id="KW-1185">Reference proteome</keyword>
<dbReference type="AlphaFoldDB" id="A0A126ZXV8"/>
<dbReference type="Proteomes" id="UP000070134">
    <property type="component" value="Chromosome"/>
</dbReference>
<evidence type="ECO:0000313" key="2">
    <source>
        <dbReference type="Proteomes" id="UP000070134"/>
    </source>
</evidence>